<feature type="compositionally biased region" description="Basic and acidic residues" evidence="1">
    <location>
        <begin position="391"/>
        <end position="405"/>
    </location>
</feature>
<evidence type="ECO:0000313" key="3">
    <source>
        <dbReference type="EMBL" id="KAJ4949844.1"/>
    </source>
</evidence>
<evidence type="ECO:0000256" key="2">
    <source>
        <dbReference type="SAM" id="Phobius"/>
    </source>
</evidence>
<keyword evidence="2" id="KW-0472">Membrane</keyword>
<keyword evidence="2" id="KW-1133">Transmembrane helix</keyword>
<protein>
    <submittedName>
        <fullName evidence="3">Uncharacterized protein</fullName>
    </submittedName>
</protein>
<sequence>MKGQVLWVIYEVVLKVVVCIAGYRMRLVLKVIVVMARQPGRWVLICNGWRLWKCIRLSLGEGGSWWLEQRSWKARCHGARLVKGITVGLHSRLGLAEMNRVCQGCCNGCGRVVQMVASGDNRKGPSTAEAVNDEIAQNLLNETPLVQVNGKLSTDINPDLGENPDPGDCDASKGENPGKGSGREVNGRKDDIPGKSLLQGLGPVRNFLVVQSCSSAGHSPYPKCHDPIVRPAAPSALYQPQSQPFVTDTNLNQPMCLNPKPHVLPPTCSLTPSAELDHPRPSPSTPCSGPNSAKPRHSSLGPNFPARDFGLPGSKHSYNRSHPLLPRPFLPPNRKNYHPITNEHLESLMAPPMELKDPDGSIFVAEAEEDSDSDEGLDESADDDEEEEVEARDMRKDRRKNLDGKKATVTRVVDSWEDLEDSLRDPEFFFQNEDWVLLLWVV</sequence>
<comment type="caution">
    <text evidence="3">The sequence shown here is derived from an EMBL/GenBank/DDBJ whole genome shotgun (WGS) entry which is preliminary data.</text>
</comment>
<gene>
    <name evidence="3" type="ORF">NE237_014219</name>
</gene>
<dbReference type="EMBL" id="JAMYWD010000208">
    <property type="protein sequence ID" value="KAJ4949844.1"/>
    <property type="molecule type" value="Genomic_DNA"/>
</dbReference>
<accession>A0A9Q0GM47</accession>
<keyword evidence="4" id="KW-1185">Reference proteome</keyword>
<feature type="compositionally biased region" description="Acidic residues" evidence="1">
    <location>
        <begin position="367"/>
        <end position="390"/>
    </location>
</feature>
<evidence type="ECO:0000256" key="1">
    <source>
        <dbReference type="SAM" id="MobiDB-lite"/>
    </source>
</evidence>
<feature type="transmembrane region" description="Helical" evidence="2">
    <location>
        <begin position="6"/>
        <end position="23"/>
    </location>
</feature>
<evidence type="ECO:0000313" key="4">
    <source>
        <dbReference type="Proteomes" id="UP001141806"/>
    </source>
</evidence>
<name>A0A9Q0GM47_9MAGN</name>
<keyword evidence="2" id="KW-0812">Transmembrane</keyword>
<feature type="region of interest" description="Disordered" evidence="1">
    <location>
        <begin position="267"/>
        <end position="314"/>
    </location>
</feature>
<feature type="region of interest" description="Disordered" evidence="1">
    <location>
        <begin position="367"/>
        <end position="405"/>
    </location>
</feature>
<reference evidence="3" key="1">
    <citation type="journal article" date="2023" name="Plant J.">
        <title>The genome of the king protea, Protea cynaroides.</title>
        <authorList>
            <person name="Chang J."/>
            <person name="Duong T.A."/>
            <person name="Schoeman C."/>
            <person name="Ma X."/>
            <person name="Roodt D."/>
            <person name="Barker N."/>
            <person name="Li Z."/>
            <person name="Van de Peer Y."/>
            <person name="Mizrachi E."/>
        </authorList>
    </citation>
    <scope>NUCLEOTIDE SEQUENCE</scope>
    <source>
        <tissue evidence="3">Young leaves</tissue>
    </source>
</reference>
<feature type="region of interest" description="Disordered" evidence="1">
    <location>
        <begin position="151"/>
        <end position="198"/>
    </location>
</feature>
<dbReference type="Proteomes" id="UP001141806">
    <property type="component" value="Unassembled WGS sequence"/>
</dbReference>
<feature type="compositionally biased region" description="Basic and acidic residues" evidence="1">
    <location>
        <begin position="181"/>
        <end position="193"/>
    </location>
</feature>
<proteinExistence type="predicted"/>
<dbReference type="AlphaFoldDB" id="A0A9Q0GM47"/>
<organism evidence="3 4">
    <name type="scientific">Protea cynaroides</name>
    <dbReference type="NCBI Taxonomy" id="273540"/>
    <lineage>
        <taxon>Eukaryota</taxon>
        <taxon>Viridiplantae</taxon>
        <taxon>Streptophyta</taxon>
        <taxon>Embryophyta</taxon>
        <taxon>Tracheophyta</taxon>
        <taxon>Spermatophyta</taxon>
        <taxon>Magnoliopsida</taxon>
        <taxon>Proteales</taxon>
        <taxon>Proteaceae</taxon>
        <taxon>Protea</taxon>
    </lineage>
</organism>